<keyword evidence="2" id="KW-1003">Cell membrane</keyword>
<evidence type="ECO:0000256" key="5">
    <source>
        <dbReference type="ARBA" id="ARBA00023136"/>
    </source>
</evidence>
<evidence type="ECO:0000256" key="4">
    <source>
        <dbReference type="ARBA" id="ARBA00022989"/>
    </source>
</evidence>
<feature type="domain" description="Metallo-beta-lactamase" evidence="7">
    <location>
        <begin position="541"/>
        <end position="749"/>
    </location>
</feature>
<keyword evidence="9" id="KW-1185">Reference proteome</keyword>
<dbReference type="Pfam" id="PF03772">
    <property type="entry name" value="Competence"/>
    <property type="match status" value="1"/>
</dbReference>
<accession>A0ABS5SC66</accession>
<keyword evidence="3 6" id="KW-0812">Transmembrane</keyword>
<comment type="subcellular location">
    <subcellularLocation>
        <location evidence="1">Cell membrane</location>
        <topology evidence="1">Multi-pass membrane protein</topology>
    </subcellularLocation>
</comment>
<dbReference type="InterPro" id="IPR052159">
    <property type="entry name" value="Competence_DNA_uptake"/>
</dbReference>
<proteinExistence type="predicted"/>
<feature type="transmembrane region" description="Helical" evidence="6">
    <location>
        <begin position="484"/>
        <end position="502"/>
    </location>
</feature>
<evidence type="ECO:0000256" key="6">
    <source>
        <dbReference type="SAM" id="Phobius"/>
    </source>
</evidence>
<feature type="transmembrane region" description="Helical" evidence="6">
    <location>
        <begin position="284"/>
        <end position="303"/>
    </location>
</feature>
<feature type="transmembrane region" description="Helical" evidence="6">
    <location>
        <begin position="509"/>
        <end position="528"/>
    </location>
</feature>
<dbReference type="Pfam" id="PF13567">
    <property type="entry name" value="DUF4131"/>
    <property type="match status" value="1"/>
</dbReference>
<evidence type="ECO:0000256" key="1">
    <source>
        <dbReference type="ARBA" id="ARBA00004651"/>
    </source>
</evidence>
<dbReference type="CDD" id="cd07731">
    <property type="entry name" value="ComA-like_MBL-fold"/>
    <property type="match status" value="1"/>
</dbReference>
<dbReference type="InterPro" id="IPR025405">
    <property type="entry name" value="DUF4131"/>
</dbReference>
<dbReference type="NCBIfam" id="TIGR00361">
    <property type="entry name" value="ComEC_Rec2"/>
    <property type="match status" value="1"/>
</dbReference>
<dbReference type="InterPro" id="IPR001279">
    <property type="entry name" value="Metallo-B-lactamas"/>
</dbReference>
<feature type="transmembrane region" description="Helical" evidence="6">
    <location>
        <begin position="452"/>
        <end position="472"/>
    </location>
</feature>
<dbReference type="Pfam" id="PF00753">
    <property type="entry name" value="Lactamase_B"/>
    <property type="match status" value="1"/>
</dbReference>
<evidence type="ECO:0000313" key="8">
    <source>
        <dbReference type="EMBL" id="MBT0652975.1"/>
    </source>
</evidence>
<dbReference type="InterPro" id="IPR004797">
    <property type="entry name" value="Competence_ComEC/Rec2"/>
</dbReference>
<dbReference type="SMART" id="SM00849">
    <property type="entry name" value="Lactamase_B"/>
    <property type="match status" value="1"/>
</dbReference>
<feature type="transmembrane region" description="Helical" evidence="6">
    <location>
        <begin position="358"/>
        <end position="377"/>
    </location>
</feature>
<dbReference type="InterPro" id="IPR035681">
    <property type="entry name" value="ComA-like_MBL"/>
</dbReference>
<evidence type="ECO:0000256" key="3">
    <source>
        <dbReference type="ARBA" id="ARBA00022692"/>
    </source>
</evidence>
<dbReference type="NCBIfam" id="TIGR00360">
    <property type="entry name" value="ComEC_N-term"/>
    <property type="match status" value="1"/>
</dbReference>
<feature type="transmembrane region" description="Helical" evidence="6">
    <location>
        <begin position="250"/>
        <end position="272"/>
    </location>
</feature>
<dbReference type="RefSeq" id="WP_214174962.1">
    <property type="nucleotide sequence ID" value="NZ_JAHCVK010000002.1"/>
</dbReference>
<dbReference type="EMBL" id="JAHCVK010000002">
    <property type="protein sequence ID" value="MBT0652975.1"/>
    <property type="molecule type" value="Genomic_DNA"/>
</dbReference>
<evidence type="ECO:0000256" key="2">
    <source>
        <dbReference type="ARBA" id="ARBA00022475"/>
    </source>
</evidence>
<comment type="caution">
    <text evidence="8">The sequence shown here is derived from an EMBL/GenBank/DDBJ whole genome shotgun (WGS) entry which is preliminary data.</text>
</comment>
<reference evidence="8 9" key="1">
    <citation type="submission" date="2021-05" db="EMBL/GenBank/DDBJ databases">
        <title>The draft genome of Geobacter luticola JCM 17780.</title>
        <authorList>
            <person name="Xu Z."/>
            <person name="Masuda Y."/>
            <person name="Itoh H."/>
            <person name="Senoo K."/>
        </authorList>
    </citation>
    <scope>NUCLEOTIDE SEQUENCE [LARGE SCALE GENOMIC DNA]</scope>
    <source>
        <strain evidence="8 9">JCM 17780</strain>
    </source>
</reference>
<feature type="transmembrane region" description="Helical" evidence="6">
    <location>
        <begin position="389"/>
        <end position="410"/>
    </location>
</feature>
<name>A0ABS5SC66_9BACT</name>
<dbReference type="Gene3D" id="3.60.15.10">
    <property type="entry name" value="Ribonuclease Z/Hydroxyacylglutathione hydrolase-like"/>
    <property type="match status" value="1"/>
</dbReference>
<protein>
    <submittedName>
        <fullName evidence="8">DNA internalization-related competence protein ComEC/Rec2</fullName>
    </submittedName>
</protein>
<organism evidence="8 9">
    <name type="scientific">Geomobilimonas luticola</name>
    <dbReference type="NCBI Taxonomy" id="1114878"/>
    <lineage>
        <taxon>Bacteria</taxon>
        <taxon>Pseudomonadati</taxon>
        <taxon>Thermodesulfobacteriota</taxon>
        <taxon>Desulfuromonadia</taxon>
        <taxon>Geobacterales</taxon>
        <taxon>Geobacteraceae</taxon>
        <taxon>Geomobilimonas</taxon>
    </lineage>
</organism>
<dbReference type="SUPFAM" id="SSF56281">
    <property type="entry name" value="Metallo-hydrolase/oxidoreductase"/>
    <property type="match status" value="1"/>
</dbReference>
<dbReference type="PANTHER" id="PTHR30619">
    <property type="entry name" value="DNA INTERNALIZATION/COMPETENCE PROTEIN COMEC/REC2"/>
    <property type="match status" value="1"/>
</dbReference>
<keyword evidence="5 6" id="KW-0472">Membrane</keyword>
<dbReference type="InterPro" id="IPR036866">
    <property type="entry name" value="RibonucZ/Hydroxyglut_hydro"/>
</dbReference>
<evidence type="ECO:0000313" key="9">
    <source>
        <dbReference type="Proteomes" id="UP000756860"/>
    </source>
</evidence>
<feature type="transmembrane region" description="Helical" evidence="6">
    <location>
        <begin position="422"/>
        <end position="445"/>
    </location>
</feature>
<dbReference type="PANTHER" id="PTHR30619:SF1">
    <property type="entry name" value="RECOMBINATION PROTEIN 2"/>
    <property type="match status" value="1"/>
</dbReference>
<evidence type="ECO:0000259" key="7">
    <source>
        <dbReference type="SMART" id="SM00849"/>
    </source>
</evidence>
<feature type="transmembrane region" description="Helical" evidence="6">
    <location>
        <begin position="52"/>
        <end position="70"/>
    </location>
</feature>
<feature type="transmembrane region" description="Helical" evidence="6">
    <location>
        <begin position="333"/>
        <end position="352"/>
    </location>
</feature>
<dbReference type="InterPro" id="IPR004477">
    <property type="entry name" value="ComEC_N"/>
</dbReference>
<gene>
    <name evidence="8" type="ORF">KI810_07900</name>
</gene>
<keyword evidence="4 6" id="KW-1133">Transmembrane helix</keyword>
<sequence>MERPLLLPLLAFIGGLVVAGLADISLSARFLLPLLAVSLVAAFGARSLPFHAALFILIFLLGNLSLQPYLHPELSPSHVANVDSSQSIVMEGVVVSRPEMTDKGCRLLVQSERLVEADSDMPLTGKLLLFIDGGVGDILTGDLVRCRVRTRIPRKYGLPGEFDYPRYLAYRDIFATGFVASGDDIILMGRGVAYPLQRRIDAVARDLGRFMDTVVSPPENGILKALLLGERGGVAEGLEDAYARSGVNHILSISGFHVGIIALFLFHLLFMATRCSEFLMLHLNLRRTLLLFTLPVLVFYLFLSGAAPATARSVLTITVYVIALALQRETDPINSLLLAALVILGLHPPAIFDLSFQLSFLAIWGILVFAPLFTHPFAGKIGGVAEKGLLFLGVSVAATLVTLIPVAYYFHRVSLTGLVSNFIIVPLMGYGAVVIGFSALPFVYLAPSLAKFLLIGAAFLVRLSDWVIINLARIPVGTFIHPDRIDLFLFYSALGVFTFVSLRRLRYGGAALLAGALVVHLFCLPDTGAGKLRISFLSVGQGDATLIRFPGGKTMLVDGGGNARGGGSDVGERLVAPALWKMGISAIDYLVLTHPHPDHCQGLVFVAKNFRVREFWEGSEGGGYPEYSVLKEILAARHVTTRTVNAASQPFVIDGVRIEPLAPLQQSAEGGDDPSNVNNGSLVLRLVAGSTSVLFTGDIGAVTEAELLRRDATVQCTVLKVAHHGSRFSSSRPFLAAAAPRYAVISAGYGNSFHLPAPETVANLVRNGITVFRTDLDGTIEMSCEPHGRVVGIAATAGHFD</sequence>
<dbReference type="Proteomes" id="UP000756860">
    <property type="component" value="Unassembled WGS sequence"/>
</dbReference>